<feature type="compositionally biased region" description="Polar residues" evidence="1">
    <location>
        <begin position="434"/>
        <end position="452"/>
    </location>
</feature>
<name>A0A848BVU7_9FIRM</name>
<feature type="region of interest" description="Disordered" evidence="1">
    <location>
        <begin position="2751"/>
        <end position="2786"/>
    </location>
</feature>
<feature type="compositionally biased region" description="Basic and acidic residues" evidence="1">
    <location>
        <begin position="1311"/>
        <end position="1334"/>
    </location>
</feature>
<feature type="compositionally biased region" description="Basic residues" evidence="1">
    <location>
        <begin position="850"/>
        <end position="860"/>
    </location>
</feature>
<evidence type="ECO:0000313" key="2">
    <source>
        <dbReference type="EMBL" id="NME28374.1"/>
    </source>
</evidence>
<dbReference type="RefSeq" id="WP_170087598.1">
    <property type="nucleotide sequence ID" value="NZ_JABAFG010000010.1"/>
</dbReference>
<feature type="region of interest" description="Disordered" evidence="1">
    <location>
        <begin position="586"/>
        <end position="609"/>
    </location>
</feature>
<protein>
    <submittedName>
        <fullName evidence="2">Uncharacterized protein</fullName>
    </submittedName>
</protein>
<feature type="region of interest" description="Disordered" evidence="1">
    <location>
        <begin position="827"/>
        <end position="919"/>
    </location>
</feature>
<proteinExistence type="predicted"/>
<gene>
    <name evidence="2" type="ORF">HF872_07025</name>
</gene>
<dbReference type="Proteomes" id="UP000591071">
    <property type="component" value="Unassembled WGS sequence"/>
</dbReference>
<feature type="compositionally biased region" description="Basic and acidic residues" evidence="1">
    <location>
        <begin position="862"/>
        <end position="904"/>
    </location>
</feature>
<sequence>MAGKTTQDYLQAIYDSAAANDQYLDNVIAPDDGGTYDYFGDGGFLDSTINALSTGIGGAFEGAGTYLNQELGFGEGLANLGHEMQIGRQARTDWDMNKAMNDPVGFITDPSGLTYNAFNLIGSSVPDFAVTAAASAATGGIGGLAVGAGLKAAKAARLAKAASGLEKAMEVGSKAEGIGLRGAQLIKQYAPTVAGNIAGGAFDAATEAGSTYTSALENGATEDEARNAMQTDFMDNIGMSTIQNAISMNMLKGAIKTPLGIGRKEVGEAAEESGKGLLGAMSEAGGKVADFADNHFATRLLTRAVPGTAVEAYTEGLQNEFQDNAVHGYDVNYNPFDMSDESKNQMFMAAVGMVPQGILGSTRRRRVRAEENTADNNIDENTIAQPTDNAVQNENAEPEVIANPEENVAPEVIANPEENITTPENEVIEGNEPVATNEQPVPTTDENGTETPSFATIYNSYINDRDPVNNRTSEQLALDRSNEAEDMGYNTEEKKGQLRAVQDMADTIEALDTNENSPLKQIGVKKPDISKYIKNNFTNDVADTVAGGDKAIARNTLNQVADVLYYRNKKAEPERRRAANQAEAEQLTKEGSLFGLGPVPQSDNGEYTRKSIGGYKQKIASTKNRIDKEHNHFKLAKERQDHVPNESQFAESLSRAVDANDREQFVKDVNQSINELSSYTTTPAQSLNRITDYFHTKTQKDAVRKAFVGYYNDRVNGGKGFKFDINKHLKAVNNIVNIKNKEELPAPKKMTIGQQRNSAIREARTSISNIKYKLRDMEDPALKGTSDKIEERIQQLEDRIKKSTNKSEITHLKQLQNVFLSGKKAVEVERKRREKPIGEKNKQKGELAKKGKAGKRKTAAKQRIDAFNKKMEDEKKDAQAKEESSKDVTKGKETTTEQKQEPAKKKLPPKKKIEVENASDEDINSVASRLWNYHRDHKQFNKQFHKRNGKYHIKDDKGNDYYYSEAVGDRIKSKYNELREAHFKEHPEDKATITQAAANRAQSRKANSQQRLEQAVNNENKKNTAKKFVEHQKNFSILVKNKSLFNDETPIDYLDDVKQKYKDGMSKDKKIREAIMPNRRGWINDIFDAFGKEFGKYNSVDVYKLAEHKKFNNGVARLKSFYNAFTDNGKPIDKDITIPQSVHRAMEYSGADYDKVSASNVLKLTDVEKSGVPKNILDKAIKAAEAIDSQGKLNNEKVSEKAKPIFGDSKMSAKVTYDGGKPVEISYNGDIKAVVELKNIGEFNKLGEFDQPEYINKYLPDGYGTDKIKDVKGNTVTATLVYYKELNNDIHFIDKPIYDRLSEEDKRKLEENGIKAEDTEGGNKNDNNGHRGSTDRPSGIATKEDSEDDTGIHKRVRGTVQNPDASRQKESDLAGIGSEGERQRVHNEPAQASESETGKGKQQVIKLRGNQNVAYGESVSKETVDKALESMFYGMSPTRKNEAIKLLKDTGIKVRIVPELIVKDNGEDRKVGGAYFEDPGILALAESRIKSDIENGRIINDPASAHEYGHFILELLRQGGKSSVQWEDFFDKIINKDLELSGAKTLQELVDNDTKTLTKTFGKEYINKIEQFVKEAIAEGKPPDGIAIKSDKSPEKQWPERPSKKLENVYYDPCERGGQIVDAIIHRIALKGKRYNFVHRRTYFQELMVCKMIRERNNNRMDMENRCADIIMEHNSNLNENDIMDDLDILPADKMLEYTKNKLGEDYAKYKDELEKELDEGDWVFHTAISDVEDWYAENYKKKIDRSRASNEKEGKVEGGIAMYDKPADSDTITPEQRLEKAGYKSPIEHARDSLKTYGREFVDDVKAGKGKYSYADRFWRTPEAILKDMIGGAASKIFDYAVKAQKIKNRTLQRYMVKYSHVYNGLKDNERRALNRAILYCDKNGRDPVQVMSAGKDRYIVYRDGDFIEAYNNINDAKNKLVELNRMDEYKKGEVKISMVAGEDGLKALVYAVKDKNRVFSKKNAADAYAKENYKQAVADMFDDVTTEKLSGEQKAKLADKFTEYRKLMDEAYADMVSVASQYDVKIPPKKQGFFPRYHLPFVVMVKDKMGTKRVTSFYNQSEAQKMAKKLTAEGVKSYVIELSPIDQIRVGINQHDREYLTDDEIKEIEEGKTMSFADMNESLEEHGEGMKLLTNLLNKRFKDGATTVPAKVILKDLSKKVQDNGRTKKQIRATGIIKEMSKYKGSELTKEDVAKILDKCNRHGVFNAHLMHRTDASGYSFNVQNSVYRYLTDVAAYAGNEMFSQEAKKAYAQRFKRDFTLPAMNKEQAYCQEYINAVLSKRNITWLDNMLNSVLKSIPGFGAWIRKWSPNPYTDVAGKILGAQNVLKLGMFNVSSGAVQLSQLLNANAKLGGNKFIGMSKAFRFGLREAFKNKGLYNDKELNKKYGEIFDYIGLYDSIPSLDREMTGKPSWFMDKNRKILGGKSLGDVAEASMYFFNRGDIKARQATAIGAMYKFEHEMKKDKMKEYLKKGKKFDEAEKLVHNDMLKYVDRVVRETNFDYSVVNTPLGLSGLGVTGKLIMQFKKYPFFTLNFLRGNTKEENIRFLVPLMLMGGIFGLPCLDLFDDTVATVTGADPKLAAKKAIMEWAGNSPQRKAFANVAMYGAPSLAGIDISGRIGLNDAASFDAGPTYATAKRLLSSAKKGDYMGMAEALTSRATVAKSLARGGYADSHGNLVTQYDNYDKMLKVLGFRPVEESHGADLNRIISQSKKIMQEHTNKAIEEYKKHPTMANYQALRIYGLSDKRIASIQDEKPKKNDKSSVYNSNHSKEANDIRKLESFKQGR</sequence>
<comment type="caution">
    <text evidence="2">The sequence shown here is derived from an EMBL/GenBank/DDBJ whole genome shotgun (WGS) entry which is preliminary data.</text>
</comment>
<feature type="compositionally biased region" description="Basic and acidic residues" evidence="1">
    <location>
        <begin position="2751"/>
        <end position="2761"/>
    </location>
</feature>
<evidence type="ECO:0000256" key="1">
    <source>
        <dbReference type="SAM" id="MobiDB-lite"/>
    </source>
</evidence>
<feature type="region of interest" description="Disordered" evidence="1">
    <location>
        <begin position="432"/>
        <end position="452"/>
    </location>
</feature>
<accession>A0A848BVU7</accession>
<feature type="compositionally biased region" description="Basic and acidic residues" evidence="1">
    <location>
        <begin position="827"/>
        <end position="849"/>
    </location>
</feature>
<feature type="region of interest" description="Disordered" evidence="1">
    <location>
        <begin position="1311"/>
        <end position="1404"/>
    </location>
</feature>
<reference evidence="2 3" key="1">
    <citation type="submission" date="2020-04" db="EMBL/GenBank/DDBJ databases">
        <authorList>
            <person name="Hitch T.C.A."/>
            <person name="Wylensek D."/>
            <person name="Clavel T."/>
        </authorList>
    </citation>
    <scope>NUCLEOTIDE SEQUENCE [LARGE SCALE GENOMIC DNA]</scope>
    <source>
        <strain evidence="2 3">Oil-RF-744-FAT-WT-6-1</strain>
    </source>
</reference>
<feature type="compositionally biased region" description="Basic and acidic residues" evidence="1">
    <location>
        <begin position="2769"/>
        <end position="2786"/>
    </location>
</feature>
<organism evidence="2 3">
    <name type="scientific">Megasphaera hexanoica</name>
    <dbReference type="NCBI Taxonomy" id="1675036"/>
    <lineage>
        <taxon>Bacteria</taxon>
        <taxon>Bacillati</taxon>
        <taxon>Bacillota</taxon>
        <taxon>Negativicutes</taxon>
        <taxon>Veillonellales</taxon>
        <taxon>Veillonellaceae</taxon>
        <taxon>Megasphaera</taxon>
    </lineage>
</organism>
<evidence type="ECO:0000313" key="3">
    <source>
        <dbReference type="Proteomes" id="UP000591071"/>
    </source>
</evidence>
<dbReference type="EMBL" id="JABAFG010000010">
    <property type="protein sequence ID" value="NME28374.1"/>
    <property type="molecule type" value="Genomic_DNA"/>
</dbReference>